<protein>
    <submittedName>
        <fullName evidence="1">Uncharacterized protein</fullName>
    </submittedName>
</protein>
<proteinExistence type="predicted"/>
<gene>
    <name evidence="1" type="ORF">MFUM_2136</name>
</gene>
<dbReference type="Proteomes" id="UP001161497">
    <property type="component" value="Chromosome"/>
</dbReference>
<reference evidence="1" key="1">
    <citation type="submission" date="2023-03" db="EMBL/GenBank/DDBJ databases">
        <authorList>
            <person name="Cremers G."/>
            <person name="Picone N."/>
        </authorList>
    </citation>
    <scope>NUCLEOTIDE SEQUENCE</scope>
    <source>
        <strain evidence="1">Sample_alias</strain>
    </source>
</reference>
<sequence>MVSQNHFDNDVAEAAEIRKQFRKHEKIGDRVGKTTLGNIFHRRYLPSVGFTDEDDPSGAQAPRQKLDYADRSSFDLRGADAGRHIDLLVGNVAGSIAMDKLDSIGDTELFSTALRLLVEQPAHVDAGADDVVVTRPSAQHFSRTAAEVEHPGLRFQAQRRIENGELLGCDRVVDTVSAFGDVEDPWNIHFRVISLWV</sequence>
<accession>A0ABN8XJ77</accession>
<dbReference type="EMBL" id="OX458932">
    <property type="protein sequence ID" value="CAI9086448.1"/>
    <property type="molecule type" value="Genomic_DNA"/>
</dbReference>
<name>A0ABN8XJ77_9BACT</name>
<evidence type="ECO:0000313" key="1">
    <source>
        <dbReference type="EMBL" id="CAI9086448.1"/>
    </source>
</evidence>
<organism evidence="1 2">
    <name type="scientific">Candidatus Methylacidiphilum fumarolicum</name>
    <dbReference type="NCBI Taxonomy" id="591154"/>
    <lineage>
        <taxon>Bacteria</taxon>
        <taxon>Pseudomonadati</taxon>
        <taxon>Verrucomicrobiota</taxon>
        <taxon>Methylacidiphilae</taxon>
        <taxon>Methylacidiphilales</taxon>
        <taxon>Methylacidiphilaceae</taxon>
        <taxon>Methylacidiphilum (ex Ratnadevi et al. 2023)</taxon>
    </lineage>
</organism>
<evidence type="ECO:0000313" key="2">
    <source>
        <dbReference type="Proteomes" id="UP001161497"/>
    </source>
</evidence>
<keyword evidence="2" id="KW-1185">Reference proteome</keyword>